<keyword evidence="3" id="KW-1185">Reference proteome</keyword>
<feature type="region of interest" description="Disordered" evidence="1">
    <location>
        <begin position="466"/>
        <end position="490"/>
    </location>
</feature>
<proteinExistence type="predicted"/>
<evidence type="ECO:0000256" key="1">
    <source>
        <dbReference type="SAM" id="MobiDB-lite"/>
    </source>
</evidence>
<feature type="compositionally biased region" description="Basic and acidic residues" evidence="1">
    <location>
        <begin position="25"/>
        <end position="35"/>
    </location>
</feature>
<evidence type="ECO:0000313" key="2">
    <source>
        <dbReference type="EMBL" id="KAJ8869855.1"/>
    </source>
</evidence>
<feature type="region of interest" description="Disordered" evidence="1">
    <location>
        <begin position="374"/>
        <end position="398"/>
    </location>
</feature>
<evidence type="ECO:0000313" key="3">
    <source>
        <dbReference type="Proteomes" id="UP001159363"/>
    </source>
</evidence>
<dbReference type="Proteomes" id="UP001159363">
    <property type="component" value="Chromosome 12"/>
</dbReference>
<organism evidence="2 3">
    <name type="scientific">Dryococelus australis</name>
    <dbReference type="NCBI Taxonomy" id="614101"/>
    <lineage>
        <taxon>Eukaryota</taxon>
        <taxon>Metazoa</taxon>
        <taxon>Ecdysozoa</taxon>
        <taxon>Arthropoda</taxon>
        <taxon>Hexapoda</taxon>
        <taxon>Insecta</taxon>
        <taxon>Pterygota</taxon>
        <taxon>Neoptera</taxon>
        <taxon>Polyneoptera</taxon>
        <taxon>Phasmatodea</taxon>
        <taxon>Verophasmatodea</taxon>
        <taxon>Anareolatae</taxon>
        <taxon>Phasmatidae</taxon>
        <taxon>Eurycanthinae</taxon>
        <taxon>Dryococelus</taxon>
    </lineage>
</organism>
<sequence length="490" mass="52691">MEQRRNERAGEMGDPQKNPPNSGIVRHDSHMRKFEGGGCSGNRARSALGTSFEGPTSAMPCSRPASGLLEISSGNQTARIDHVDARTSTAPLGEGVTRTTKRPQREATSFWFSFSSSCARLEFGTRWKVIGGRAVSAQAFPPPLGSIPDQREVGCLHKRTLLDTPAKWRNRPTTRRKAISQSGAWGGGGAVVRLLVSQLGEPGSISGGVAPGFSHVVIVPDDGAGRQGDRPFPHPFIPALLRTYLASPSSALKTSMLRAGQISPRERVDVTRDELGNVLGRVFRYETKTVKKIAEASPGGGGEGSILPIGRAACWQVSYQALIGERRYDTLLISDAILLTYAAGARYLKAVHDKYRLADGHLCPRTVPGGLPLRGVADDGANKATTRRAQGNGTGRERRRCRHLEAPLAGGGKARCNSRHPVSLETCHAAVFPGRRVAVFQQPFHWRFGVGREIFYEPETLTGVEAEGGRGGRVGETIKRATRPGSGEDP</sequence>
<name>A0ABQ9GBR7_9NEOP</name>
<accession>A0ABQ9GBR7</accession>
<feature type="compositionally biased region" description="Basic and acidic residues" evidence="1">
    <location>
        <begin position="1"/>
        <end position="11"/>
    </location>
</feature>
<feature type="region of interest" description="Disordered" evidence="1">
    <location>
        <begin position="1"/>
        <end position="40"/>
    </location>
</feature>
<protein>
    <submittedName>
        <fullName evidence="2">Uncharacterized protein</fullName>
    </submittedName>
</protein>
<gene>
    <name evidence="2" type="ORF">PR048_028864</name>
</gene>
<comment type="caution">
    <text evidence="2">The sequence shown here is derived from an EMBL/GenBank/DDBJ whole genome shotgun (WGS) entry which is preliminary data.</text>
</comment>
<reference evidence="2 3" key="1">
    <citation type="submission" date="2023-02" db="EMBL/GenBank/DDBJ databases">
        <title>LHISI_Scaffold_Assembly.</title>
        <authorList>
            <person name="Stuart O.P."/>
            <person name="Cleave R."/>
            <person name="Magrath M.J.L."/>
            <person name="Mikheyev A.S."/>
        </authorList>
    </citation>
    <scope>NUCLEOTIDE SEQUENCE [LARGE SCALE GENOMIC DNA]</scope>
    <source>
        <strain evidence="2">Daus_M_001</strain>
        <tissue evidence="2">Leg muscle</tissue>
    </source>
</reference>
<dbReference type="EMBL" id="JARBHB010000013">
    <property type="protein sequence ID" value="KAJ8869855.1"/>
    <property type="molecule type" value="Genomic_DNA"/>
</dbReference>